<dbReference type="STRING" id="1122252.SAMN05660443_0486"/>
<organism evidence="1 2">
    <name type="scientific">Marinospirillum celere</name>
    <dbReference type="NCBI Taxonomy" id="1122252"/>
    <lineage>
        <taxon>Bacteria</taxon>
        <taxon>Pseudomonadati</taxon>
        <taxon>Pseudomonadota</taxon>
        <taxon>Gammaproteobacteria</taxon>
        <taxon>Oceanospirillales</taxon>
        <taxon>Oceanospirillaceae</taxon>
        <taxon>Marinospirillum</taxon>
    </lineage>
</organism>
<dbReference type="RefSeq" id="WP_177203442.1">
    <property type="nucleotide sequence ID" value="NZ_FOLH01000001.1"/>
</dbReference>
<dbReference type="Proteomes" id="UP000199058">
    <property type="component" value="Unassembled WGS sequence"/>
</dbReference>
<sequence length="51" mass="5590">MQKSTEASYTAYLQAKVDKARMQAAQGKASSHDDVEAEFVAKRNKATKKTA</sequence>
<name>A0A1I1EB07_9GAMM</name>
<evidence type="ECO:0000313" key="1">
    <source>
        <dbReference type="EMBL" id="SFB84319.1"/>
    </source>
</evidence>
<keyword evidence="2" id="KW-1185">Reference proteome</keyword>
<dbReference type="EMBL" id="FOLH01000001">
    <property type="protein sequence ID" value="SFB84319.1"/>
    <property type="molecule type" value="Genomic_DNA"/>
</dbReference>
<reference evidence="1 2" key="1">
    <citation type="submission" date="2016-10" db="EMBL/GenBank/DDBJ databases">
        <authorList>
            <person name="de Groot N.N."/>
        </authorList>
    </citation>
    <scope>NUCLEOTIDE SEQUENCE [LARGE SCALE GENOMIC DNA]</scope>
    <source>
        <strain evidence="1 2">DSM 18438</strain>
    </source>
</reference>
<evidence type="ECO:0000313" key="2">
    <source>
        <dbReference type="Proteomes" id="UP000199058"/>
    </source>
</evidence>
<dbReference type="AlphaFoldDB" id="A0A1I1EB07"/>
<accession>A0A1I1EB07</accession>
<protein>
    <submittedName>
        <fullName evidence="1">Uncharacterized protein</fullName>
    </submittedName>
</protein>
<dbReference type="Gene3D" id="6.20.450.20">
    <property type="match status" value="1"/>
</dbReference>
<gene>
    <name evidence="1" type="ORF">SAMN05660443_0486</name>
</gene>
<proteinExistence type="predicted"/>